<evidence type="ECO:0000259" key="9">
    <source>
        <dbReference type="SMART" id="SM00848"/>
    </source>
</evidence>
<keyword evidence="7 12" id="KW-0732">Signal</keyword>
<dbReference type="Gene3D" id="3.90.70.10">
    <property type="entry name" value="Cysteine proteinases"/>
    <property type="match status" value="1"/>
</dbReference>
<evidence type="ECO:0000313" key="11">
    <source>
        <dbReference type="Proteomes" id="UP000221080"/>
    </source>
</evidence>
<dbReference type="Pfam" id="PF08246">
    <property type="entry name" value="Inhibitor_I29"/>
    <property type="match status" value="1"/>
</dbReference>
<keyword evidence="2" id="KW-0645">Protease</keyword>
<keyword evidence="3 10" id="KW-0378">Hydrolase</keyword>
<sequence>MLRSLLFTVICGSVVALQDQSLDMHWLMWKKNHSKTYTSELEELGRREIWERNLRLITVHNLEASLGMHTYDLGMNHMGDMAREEILQMFAGTRVPPNLTRRSSTFVASSGISVPDSVDWREKGYVTEVKNQGSCGSCWAFSAAGALEGQLKRTTGQVKSLSPQNLVDCSSKYGNKGCNGGFMTEAFQYVIDNGGIDSDEAYPYTAMDGQCRYDQAQRAANCSSYNYVSQGDEEALKQAVATIGPISVAIDATRPMFILYHSGVYNDQTSTPWFTFWVQDVGYGSLNGEDYWLVKNSWGPRFGDGGYIRIARNKGNMCGIANYACYPLM</sequence>
<evidence type="ECO:0000259" key="8">
    <source>
        <dbReference type="SMART" id="SM00645"/>
    </source>
</evidence>
<evidence type="ECO:0000256" key="6">
    <source>
        <dbReference type="ARBA" id="ARBA00023157"/>
    </source>
</evidence>
<keyword evidence="4" id="KW-0788">Thiol protease</keyword>
<dbReference type="InterPro" id="IPR039417">
    <property type="entry name" value="Peptidase_C1A_papain-like"/>
</dbReference>
<dbReference type="SUPFAM" id="SSF54001">
    <property type="entry name" value="Cysteine proteinases"/>
    <property type="match status" value="1"/>
</dbReference>
<evidence type="ECO:0000313" key="10">
    <source>
        <dbReference type="EMBL" id="ACE75948.1"/>
    </source>
</evidence>
<dbReference type="InterPro" id="IPR025661">
    <property type="entry name" value="Pept_asp_AS"/>
</dbReference>
<name>B3VCD5_ICTPU</name>
<keyword evidence="5" id="KW-0865">Zymogen</keyword>
<dbReference type="STRING" id="7998.ENSIPUP00000010158"/>
<dbReference type="PROSITE" id="PS00139">
    <property type="entry name" value="THIOL_PROTEASE_CYS"/>
    <property type="match status" value="1"/>
</dbReference>
<evidence type="ECO:0000256" key="7">
    <source>
        <dbReference type="SAM" id="SignalP"/>
    </source>
</evidence>
<dbReference type="KEGG" id="ipu:100305010"/>
<organism evidence="10">
    <name type="scientific">Ictalurus punctatus</name>
    <name type="common">Channel catfish</name>
    <name type="synonym">Silurus punctatus</name>
    <dbReference type="NCBI Taxonomy" id="7998"/>
    <lineage>
        <taxon>Eukaryota</taxon>
        <taxon>Metazoa</taxon>
        <taxon>Chordata</taxon>
        <taxon>Craniata</taxon>
        <taxon>Vertebrata</taxon>
        <taxon>Euteleostomi</taxon>
        <taxon>Actinopterygii</taxon>
        <taxon>Neopterygii</taxon>
        <taxon>Teleostei</taxon>
        <taxon>Ostariophysi</taxon>
        <taxon>Siluriformes</taxon>
        <taxon>Ictaluridae</taxon>
        <taxon>Ictalurus</taxon>
    </lineage>
</organism>
<dbReference type="PRINTS" id="PR00705">
    <property type="entry name" value="PAPAIN"/>
</dbReference>
<gene>
    <name evidence="10 12" type="primary">ctss</name>
    <name evidence="12" type="synonym">ctss2.1</name>
</gene>
<dbReference type="InterPro" id="IPR013201">
    <property type="entry name" value="Prot_inhib_I29"/>
</dbReference>
<feature type="signal peptide" evidence="7">
    <location>
        <begin position="1"/>
        <end position="16"/>
    </location>
</feature>
<feature type="domain" description="Cathepsin propeptide inhibitor" evidence="9">
    <location>
        <begin position="26"/>
        <end position="86"/>
    </location>
</feature>
<comment type="similarity">
    <text evidence="1">Belongs to the peptidase C1 family.</text>
</comment>
<evidence type="ECO:0000256" key="5">
    <source>
        <dbReference type="ARBA" id="ARBA00023145"/>
    </source>
</evidence>
<dbReference type="InterPro" id="IPR000668">
    <property type="entry name" value="Peptidase_C1A_C"/>
</dbReference>
<feature type="domain" description="Peptidase C1A papain C-terminal" evidence="8">
    <location>
        <begin position="114"/>
        <end position="328"/>
    </location>
</feature>
<dbReference type="AlphaFoldDB" id="B3VCD5"/>
<protein>
    <submittedName>
        <fullName evidence="10 12">Cathepsin S</fullName>
        <ecNumber evidence="10 12">3.4.22.27</ecNumber>
    </submittedName>
</protein>
<dbReference type="GO" id="GO:0006508">
    <property type="term" value="P:proteolysis"/>
    <property type="evidence" value="ECO:0007669"/>
    <property type="project" value="UniProtKB-KW"/>
</dbReference>
<evidence type="ECO:0000313" key="12">
    <source>
        <dbReference type="RefSeq" id="NP_001187179.1"/>
    </source>
</evidence>
<dbReference type="PANTHER" id="PTHR12411">
    <property type="entry name" value="CYSTEINE PROTEASE FAMILY C1-RELATED"/>
    <property type="match status" value="1"/>
</dbReference>
<dbReference type="Pfam" id="PF00112">
    <property type="entry name" value="Peptidase_C1"/>
    <property type="match status" value="1"/>
</dbReference>
<dbReference type="BRENDA" id="3.4.22.27">
    <property type="organism ID" value="2755"/>
</dbReference>
<reference evidence="11" key="4">
    <citation type="journal article" date="2016" name="Nat. Commun.">
        <title>The channel catfish genome sequence provides insights into the evolution of scale formation in teleosts.</title>
        <authorList>
            <person name="Liu Z."/>
            <person name="Liu S."/>
            <person name="Yao J."/>
            <person name="Bao L."/>
            <person name="Zhang J."/>
            <person name="Li Y."/>
            <person name="Jiang C."/>
            <person name="Sun L."/>
            <person name="Wang R."/>
            <person name="Zhang Y."/>
            <person name="Zhou T."/>
            <person name="Zeng Q."/>
            <person name="Fu Q."/>
            <person name="Gao S."/>
            <person name="Li N."/>
            <person name="Koren S."/>
            <person name="Jiang Y."/>
            <person name="Zimin A."/>
            <person name="Xu P."/>
            <person name="Phillippy A.M."/>
            <person name="Geng X."/>
            <person name="Song L."/>
            <person name="Sun F."/>
            <person name="Li C."/>
            <person name="Wang X."/>
            <person name="Chen A."/>
            <person name="Jin Y."/>
            <person name="Yuan Z."/>
            <person name="Yang Y."/>
            <person name="Tan S."/>
            <person name="Peatman E."/>
            <person name="Lu J."/>
            <person name="Qin Z."/>
            <person name="Dunham R."/>
            <person name="Li Z."/>
            <person name="Sonstegard T."/>
            <person name="Feng J."/>
            <person name="Danzmann R.G."/>
            <person name="Schroeder S."/>
            <person name="Scheffler B."/>
            <person name="Duke M.V."/>
            <person name="Ballard L."/>
            <person name="Kucuktas H."/>
            <person name="Kaltenboeck L."/>
            <person name="Liu H."/>
            <person name="Armbruster J."/>
            <person name="Xie Y."/>
            <person name="Kirby M.L."/>
            <person name="Tian Y."/>
            <person name="Flanagan M.E."/>
            <person name="Mu W."/>
            <person name="Waldbieser G.C."/>
        </authorList>
    </citation>
    <scope>NUCLEOTIDE SEQUENCE [LARGE SCALE GENOMIC DNA]</scope>
    <source>
        <strain evidence="11">SDA103</strain>
    </source>
</reference>
<dbReference type="CTD" id="554157"/>
<dbReference type="SMART" id="SM00848">
    <property type="entry name" value="Inhibitor_I29"/>
    <property type="match status" value="1"/>
</dbReference>
<keyword evidence="6" id="KW-1015">Disulfide bond</keyword>
<dbReference type="SMART" id="SM00645">
    <property type="entry name" value="Pept_C1"/>
    <property type="match status" value="1"/>
</dbReference>
<dbReference type="RefSeq" id="NP_001187179.1">
    <property type="nucleotide sequence ID" value="NM_001200250.1"/>
</dbReference>
<dbReference type="GeneID" id="100305010"/>
<reference evidence="10" key="2">
    <citation type="submission" date="2008-05" db="EMBL/GenBank/DDBJ databases">
        <authorList>
            <person name="Yeh H.-Y."/>
            <person name="Klesius P.H."/>
        </authorList>
    </citation>
    <scope>NUCLEOTIDE SEQUENCE</scope>
    <source>
        <tissue evidence="10">Spleen</tissue>
    </source>
</reference>
<dbReference type="InterPro" id="IPR038765">
    <property type="entry name" value="Papain-like_cys_pep_sf"/>
</dbReference>
<dbReference type="MEROPS" id="C01.034"/>
<evidence type="ECO:0000256" key="1">
    <source>
        <dbReference type="ARBA" id="ARBA00008455"/>
    </source>
</evidence>
<evidence type="ECO:0000256" key="3">
    <source>
        <dbReference type="ARBA" id="ARBA00022801"/>
    </source>
</evidence>
<dbReference type="InterPro" id="IPR000169">
    <property type="entry name" value="Pept_cys_AS"/>
</dbReference>
<dbReference type="OrthoDB" id="190265at2759"/>
<reference evidence="12" key="5">
    <citation type="submission" date="2025-04" db="UniProtKB">
        <authorList>
            <consortium name="RefSeq"/>
        </authorList>
    </citation>
    <scope>IDENTIFICATION</scope>
</reference>
<accession>B3VCD5</accession>
<proteinExistence type="evidence at transcript level"/>
<dbReference type="InterPro" id="IPR013128">
    <property type="entry name" value="Peptidase_C1A"/>
</dbReference>
<reference evidence="12" key="3">
    <citation type="journal article" date="2016" name="Fish Shellfish Immunol.">
        <title>Expression profile analysis of two cathepsin S in channel catfish (Ictalurus punctatus) mucosal tissues following bacterial challenge.</title>
        <authorList>
            <person name="Dong X."/>
            <person name="Ye Z."/>
            <person name="Song L."/>
            <person name="Su B."/>
            <person name="Zhao H."/>
            <person name="Peatman E."/>
            <person name="Li C."/>
        </authorList>
    </citation>
    <scope>NUCLEOTIDE SEQUENCE</scope>
</reference>
<evidence type="ECO:0000256" key="2">
    <source>
        <dbReference type="ARBA" id="ARBA00022670"/>
    </source>
</evidence>
<dbReference type="CDD" id="cd02248">
    <property type="entry name" value="Peptidase_C1A"/>
    <property type="match status" value="1"/>
</dbReference>
<dbReference type="PROSITE" id="PS00640">
    <property type="entry name" value="THIOL_PROTEASE_ASN"/>
    <property type="match status" value="1"/>
</dbReference>
<keyword evidence="11" id="KW-1185">Reference proteome</keyword>
<dbReference type="EMBL" id="EU732711">
    <property type="protein sequence ID" value="ACE75948.1"/>
    <property type="molecule type" value="mRNA"/>
</dbReference>
<dbReference type="EC" id="3.4.22.27" evidence="10 12"/>
<dbReference type="FunFam" id="3.90.70.10:FF:000006">
    <property type="entry name" value="Cathepsin S"/>
    <property type="match status" value="1"/>
</dbReference>
<reference evidence="10 12" key="1">
    <citation type="journal article" date="2008" name="Vet. Immunol. Immunopathol.">
        <title>Molecular cloning, sequencing and characterization of channel catfish (Ictalurus punctatus, Rafinesque 1818) cathepsin S gene.</title>
        <authorList>
            <person name="Yeh H.Y."/>
            <person name="Klesius P.H."/>
        </authorList>
    </citation>
    <scope>NUCLEOTIDE SEQUENCE</scope>
    <source>
        <tissue evidence="10">Spleen</tissue>
    </source>
</reference>
<dbReference type="Proteomes" id="UP000221080">
    <property type="component" value="Chromosome 1"/>
</dbReference>
<feature type="chain" id="PRO_5011323911" evidence="7 12">
    <location>
        <begin position="17"/>
        <end position="329"/>
    </location>
</feature>
<dbReference type="GO" id="GO:0004197">
    <property type="term" value="F:cysteine-type endopeptidase activity"/>
    <property type="evidence" value="ECO:0007669"/>
    <property type="project" value="UniProtKB-EC"/>
</dbReference>
<evidence type="ECO:0000256" key="4">
    <source>
        <dbReference type="ARBA" id="ARBA00022807"/>
    </source>
</evidence>